<dbReference type="KEGG" id="rhom:FRIFI_1394"/>
<reference evidence="1 2" key="1">
    <citation type="submission" date="2014-09" db="EMBL/GenBank/DDBJ databases">
        <authorList>
            <person name="Hornung B.V."/>
        </authorList>
    </citation>
    <scope>NUCLEOTIDE SEQUENCE [LARGE SCALE GENOMIC DNA]</scope>
    <source>
        <strain evidence="1 2">FRIFI</strain>
    </source>
</reference>
<name>A0A2P2BRD7_9FIRM</name>
<protein>
    <submittedName>
        <fullName evidence="1">Uncharacterized protein</fullName>
    </submittedName>
</protein>
<gene>
    <name evidence="1" type="ORF">FRIFI_1394</name>
</gene>
<evidence type="ECO:0000313" key="1">
    <source>
        <dbReference type="EMBL" id="CEI72929.1"/>
    </source>
</evidence>
<dbReference type="EMBL" id="LN650648">
    <property type="protein sequence ID" value="CEI72929.1"/>
    <property type="molecule type" value="Genomic_DNA"/>
</dbReference>
<dbReference type="RefSeq" id="WP_166505424.1">
    <property type="nucleotide sequence ID" value="NZ_LN650648.1"/>
</dbReference>
<organism evidence="1 2">
    <name type="scientific">Romboutsia hominis</name>
    <dbReference type="NCBI Taxonomy" id="1507512"/>
    <lineage>
        <taxon>Bacteria</taxon>
        <taxon>Bacillati</taxon>
        <taxon>Bacillota</taxon>
        <taxon>Clostridia</taxon>
        <taxon>Peptostreptococcales</taxon>
        <taxon>Peptostreptococcaceae</taxon>
        <taxon>Romboutsia</taxon>
    </lineage>
</organism>
<accession>A0A2P2BRD7</accession>
<dbReference type="AlphaFoldDB" id="A0A2P2BRD7"/>
<dbReference type="Proteomes" id="UP000245695">
    <property type="component" value="Chromosome 1"/>
</dbReference>
<sequence>MANEFTQLPLTDVVLVQLVTKELSPKTLSFQTSDEIKTEEVIKEGEAKELIIKNQLIAKKEVPDLMLGYDLTFKDNVMSPEVMQVAQGGTIEYDPETRKFKKYEPPAIGTKPNLTAFDTIVYSEIVGDDGATGEYAKFTFPNCKGGNVPVNLKDGEYYSNEYKVKSRPAIGQKPYTLEIVDVLPSGVRAFGYDFYEEVEPLKTEKKK</sequence>
<evidence type="ECO:0000313" key="2">
    <source>
        <dbReference type="Proteomes" id="UP000245695"/>
    </source>
</evidence>
<proteinExistence type="predicted"/>
<keyword evidence="2" id="KW-1185">Reference proteome</keyword>